<organism evidence="2">
    <name type="scientific">Oryza nivara</name>
    <name type="common">Indian wild rice</name>
    <name type="synonym">Oryza sativa f. spontanea</name>
    <dbReference type="NCBI Taxonomy" id="4536"/>
    <lineage>
        <taxon>Eukaryota</taxon>
        <taxon>Viridiplantae</taxon>
        <taxon>Streptophyta</taxon>
        <taxon>Embryophyta</taxon>
        <taxon>Tracheophyta</taxon>
        <taxon>Spermatophyta</taxon>
        <taxon>Magnoliopsida</taxon>
        <taxon>Liliopsida</taxon>
        <taxon>Poales</taxon>
        <taxon>Poaceae</taxon>
        <taxon>BOP clade</taxon>
        <taxon>Oryzoideae</taxon>
        <taxon>Oryzeae</taxon>
        <taxon>Oryzinae</taxon>
        <taxon>Oryza</taxon>
    </lineage>
</organism>
<keyword evidence="3" id="KW-1185">Reference proteome</keyword>
<dbReference type="HOGENOM" id="CLU_088071_0_0_1"/>
<reference evidence="2" key="2">
    <citation type="submission" date="2018-04" db="EMBL/GenBank/DDBJ databases">
        <title>OnivRS2 (Oryza nivara Reference Sequence Version 2).</title>
        <authorList>
            <person name="Zhang J."/>
            <person name="Kudrna D."/>
            <person name="Lee S."/>
            <person name="Talag J."/>
            <person name="Rajasekar S."/>
            <person name="Welchert J."/>
            <person name="Hsing Y.-I."/>
            <person name="Wing R.A."/>
        </authorList>
    </citation>
    <scope>NUCLEOTIDE SEQUENCE [LARGE SCALE GENOMIC DNA]</scope>
    <source>
        <strain evidence="2">SL10</strain>
    </source>
</reference>
<dbReference type="EnsemblPlants" id="ONIVA11G06510.1">
    <property type="protein sequence ID" value="ONIVA11G06510.1"/>
    <property type="gene ID" value="ONIVA11G06510"/>
</dbReference>
<feature type="compositionally biased region" description="Low complexity" evidence="1">
    <location>
        <begin position="1"/>
        <end position="41"/>
    </location>
</feature>
<feature type="compositionally biased region" description="Polar residues" evidence="1">
    <location>
        <begin position="53"/>
        <end position="65"/>
    </location>
</feature>
<proteinExistence type="predicted"/>
<reference evidence="2" key="1">
    <citation type="submission" date="2015-04" db="UniProtKB">
        <authorList>
            <consortium name="EnsemblPlants"/>
        </authorList>
    </citation>
    <scope>IDENTIFICATION</scope>
    <source>
        <strain evidence="2">SL10</strain>
    </source>
</reference>
<evidence type="ECO:0000313" key="2">
    <source>
        <dbReference type="EnsemblPlants" id="ONIVA11G06510.1"/>
    </source>
</evidence>
<name>A0A0E0IZK5_ORYNI</name>
<protein>
    <submittedName>
        <fullName evidence="2">Uncharacterized protein</fullName>
    </submittedName>
</protein>
<feature type="compositionally biased region" description="Gly residues" evidence="1">
    <location>
        <begin position="193"/>
        <end position="225"/>
    </location>
</feature>
<dbReference type="Gramene" id="ONIVA11G06510.1">
    <property type="protein sequence ID" value="ONIVA11G06510.1"/>
    <property type="gene ID" value="ONIVA11G06510"/>
</dbReference>
<accession>A0A0E0IZK5</accession>
<dbReference type="Proteomes" id="UP000006591">
    <property type="component" value="Chromosome 11"/>
</dbReference>
<evidence type="ECO:0000313" key="3">
    <source>
        <dbReference type="Proteomes" id="UP000006591"/>
    </source>
</evidence>
<feature type="region of interest" description="Disordered" evidence="1">
    <location>
        <begin position="1"/>
        <end position="91"/>
    </location>
</feature>
<feature type="region of interest" description="Disordered" evidence="1">
    <location>
        <begin position="193"/>
        <end position="232"/>
    </location>
</feature>
<dbReference type="OMA" id="WERPDDE"/>
<sequence length="276" mass="28296">MSSAPSLRKRSSSSPAISMSSTSSSPSFSSSSSMDGVRSSAVWERPDDEMAGGSSNIFPSLNLATSVDGDGDDRGNPQPPPTTANDRGGGILQPMTAITMEEESPASSVGGILDTATDAAAPQALATAPRPRSRSHSRLLQWQPTDDDDRLRLLFQIGPPHLLIHLPFLAAATSTAAAVAAALTTNTICGCVGRSGGGGGGDGAARQGGRGSRGDGAGEGGGGGNHLPWLQPRGPLVAHRRRDAVRAPPWRPTHTPLSLLSWLPDGLDTTAHCLSQ</sequence>
<evidence type="ECO:0000256" key="1">
    <source>
        <dbReference type="SAM" id="MobiDB-lite"/>
    </source>
</evidence>
<dbReference type="AlphaFoldDB" id="A0A0E0IZK5"/>